<dbReference type="OrthoDB" id="2682234at2759"/>
<evidence type="ECO:0000256" key="3">
    <source>
        <dbReference type="PROSITE-ProRule" id="PRU00221"/>
    </source>
</evidence>
<protein>
    <recommendedName>
        <fullName evidence="6">WD40 repeat-like protein</fullName>
    </recommendedName>
</protein>
<dbReference type="InterPro" id="IPR001632">
    <property type="entry name" value="WD40_G-protein_beta-like"/>
</dbReference>
<dbReference type="STRING" id="930991.A0A0D0CUF2"/>
<evidence type="ECO:0008006" key="6">
    <source>
        <dbReference type="Google" id="ProtNLM"/>
    </source>
</evidence>
<dbReference type="InParanoid" id="A0A0D0CUF2"/>
<feature type="repeat" description="WD" evidence="3">
    <location>
        <begin position="220"/>
        <end position="261"/>
    </location>
</feature>
<dbReference type="PRINTS" id="PR00320">
    <property type="entry name" value="GPROTEINBRPT"/>
</dbReference>
<feature type="repeat" description="WD" evidence="3">
    <location>
        <begin position="85"/>
        <end position="126"/>
    </location>
</feature>
<dbReference type="Gene3D" id="2.130.10.10">
    <property type="entry name" value="YVTN repeat-like/Quinoprotein amine dehydrogenase"/>
    <property type="match status" value="3"/>
</dbReference>
<feature type="non-terminal residue" evidence="4">
    <location>
        <position position="331"/>
    </location>
</feature>
<feature type="non-terminal residue" evidence="4">
    <location>
        <position position="1"/>
    </location>
</feature>
<organism evidence="4 5">
    <name type="scientific">Paxillus rubicundulus Ve08.2h10</name>
    <dbReference type="NCBI Taxonomy" id="930991"/>
    <lineage>
        <taxon>Eukaryota</taxon>
        <taxon>Fungi</taxon>
        <taxon>Dikarya</taxon>
        <taxon>Basidiomycota</taxon>
        <taxon>Agaricomycotina</taxon>
        <taxon>Agaricomycetes</taxon>
        <taxon>Agaricomycetidae</taxon>
        <taxon>Boletales</taxon>
        <taxon>Paxilineae</taxon>
        <taxon>Paxillaceae</taxon>
        <taxon>Paxillus</taxon>
    </lineage>
</organism>
<dbReference type="InterPro" id="IPR015943">
    <property type="entry name" value="WD40/YVTN_repeat-like_dom_sf"/>
</dbReference>
<dbReference type="SMART" id="SM00320">
    <property type="entry name" value="WD40"/>
    <property type="match status" value="7"/>
</dbReference>
<dbReference type="HOGENOM" id="CLU_000288_57_33_1"/>
<evidence type="ECO:0000313" key="4">
    <source>
        <dbReference type="EMBL" id="KIK79068.1"/>
    </source>
</evidence>
<dbReference type="InterPro" id="IPR019775">
    <property type="entry name" value="WD40_repeat_CS"/>
</dbReference>
<reference evidence="5" key="2">
    <citation type="submission" date="2015-01" db="EMBL/GenBank/DDBJ databases">
        <title>Evolutionary Origins and Diversification of the Mycorrhizal Mutualists.</title>
        <authorList>
            <consortium name="DOE Joint Genome Institute"/>
            <consortium name="Mycorrhizal Genomics Consortium"/>
            <person name="Kohler A."/>
            <person name="Kuo A."/>
            <person name="Nagy L.G."/>
            <person name="Floudas D."/>
            <person name="Copeland A."/>
            <person name="Barry K.W."/>
            <person name="Cichocki N."/>
            <person name="Veneault-Fourrey C."/>
            <person name="LaButti K."/>
            <person name="Lindquist E.A."/>
            <person name="Lipzen A."/>
            <person name="Lundell T."/>
            <person name="Morin E."/>
            <person name="Murat C."/>
            <person name="Riley R."/>
            <person name="Ohm R."/>
            <person name="Sun H."/>
            <person name="Tunlid A."/>
            <person name="Henrissat B."/>
            <person name="Grigoriev I.V."/>
            <person name="Hibbett D.S."/>
            <person name="Martin F."/>
        </authorList>
    </citation>
    <scope>NUCLEOTIDE SEQUENCE [LARGE SCALE GENOMIC DNA]</scope>
    <source>
        <strain evidence="5">Ve08.2h10</strain>
    </source>
</reference>
<dbReference type="EMBL" id="KN826387">
    <property type="protein sequence ID" value="KIK79068.1"/>
    <property type="molecule type" value="Genomic_DNA"/>
</dbReference>
<dbReference type="Proteomes" id="UP000054538">
    <property type="component" value="Unassembled WGS sequence"/>
</dbReference>
<accession>A0A0D0CUF2</accession>
<keyword evidence="5" id="KW-1185">Reference proteome</keyword>
<feature type="repeat" description="WD" evidence="3">
    <location>
        <begin position="1"/>
        <end position="42"/>
    </location>
</feature>
<dbReference type="PANTHER" id="PTHR19879">
    <property type="entry name" value="TRANSCRIPTION INITIATION FACTOR TFIID"/>
    <property type="match status" value="1"/>
</dbReference>
<name>A0A0D0CUF2_9AGAM</name>
<dbReference type="PRINTS" id="PR00319">
    <property type="entry name" value="GPROTEINB"/>
</dbReference>
<dbReference type="SUPFAM" id="SSF50998">
    <property type="entry name" value="Quinoprotein alcohol dehydrogenase-like"/>
    <property type="match status" value="1"/>
</dbReference>
<evidence type="ECO:0000256" key="2">
    <source>
        <dbReference type="ARBA" id="ARBA00022737"/>
    </source>
</evidence>
<dbReference type="InterPro" id="IPR020472">
    <property type="entry name" value="WD40_PAC1"/>
</dbReference>
<evidence type="ECO:0000313" key="5">
    <source>
        <dbReference type="Proteomes" id="UP000054538"/>
    </source>
</evidence>
<dbReference type="InterPro" id="IPR011047">
    <property type="entry name" value="Quinoprotein_ADH-like_sf"/>
</dbReference>
<dbReference type="PROSITE" id="PS50294">
    <property type="entry name" value="WD_REPEATS_REGION"/>
    <property type="match status" value="3"/>
</dbReference>
<feature type="repeat" description="WD" evidence="3">
    <location>
        <begin position="272"/>
        <end position="296"/>
    </location>
</feature>
<evidence type="ECO:0000256" key="1">
    <source>
        <dbReference type="ARBA" id="ARBA00022574"/>
    </source>
</evidence>
<dbReference type="PROSITE" id="PS50082">
    <property type="entry name" value="WD_REPEATS_2"/>
    <property type="match status" value="5"/>
</dbReference>
<dbReference type="Pfam" id="PF00400">
    <property type="entry name" value="WD40"/>
    <property type="match status" value="7"/>
</dbReference>
<dbReference type="AlphaFoldDB" id="A0A0D0CUF2"/>
<dbReference type="CDD" id="cd00200">
    <property type="entry name" value="WD40"/>
    <property type="match status" value="1"/>
</dbReference>
<proteinExistence type="predicted"/>
<sequence>ISAHKNWIWSIEYLPEGERVVTCSYDNTVRIWDVGKGEQEGTSMVHKDWVLGLAVTRDGKRILSGEDGRIKAWDVETHKIETEVRTSHTGAVRCIALSPDDQLAASGGEDGNVEIREMKESGGIKHLMRVDAGNRVLSLCFSPNGKKLACAVNNRTTRVFLIRIYDVGSGQPVLGPIEAHTALINCILWSRDGSQLFSASSDHTIRCWDPETGGPVGEPWMGHTGCVYCLALSSSNGTLASASEDGTIRFWDAHSGVQVREPLQHTKSRQHAVAFSPSGEFVASGGLDGKLSIWRVPWWDETQKQVMAMFTYLPTLLLTVFIATDPSSLAR</sequence>
<keyword evidence="1 3" id="KW-0853">WD repeat</keyword>
<dbReference type="PANTHER" id="PTHR19879:SF9">
    <property type="entry name" value="TRANSCRIPTION INITIATION FACTOR TFIID SUBUNIT 5"/>
    <property type="match status" value="1"/>
</dbReference>
<keyword evidence="2" id="KW-0677">Repeat</keyword>
<gene>
    <name evidence="4" type="ORF">PAXRUDRAFT_87236</name>
</gene>
<feature type="repeat" description="WD" evidence="3">
    <location>
        <begin position="177"/>
        <end position="218"/>
    </location>
</feature>
<dbReference type="PROSITE" id="PS00678">
    <property type="entry name" value="WD_REPEATS_1"/>
    <property type="match status" value="2"/>
</dbReference>
<dbReference type="InterPro" id="IPR001680">
    <property type="entry name" value="WD40_rpt"/>
</dbReference>
<reference evidence="4 5" key="1">
    <citation type="submission" date="2014-04" db="EMBL/GenBank/DDBJ databases">
        <authorList>
            <consortium name="DOE Joint Genome Institute"/>
            <person name="Kuo A."/>
            <person name="Kohler A."/>
            <person name="Jargeat P."/>
            <person name="Nagy L.G."/>
            <person name="Floudas D."/>
            <person name="Copeland A."/>
            <person name="Barry K.W."/>
            <person name="Cichocki N."/>
            <person name="Veneault-Fourrey C."/>
            <person name="LaButti K."/>
            <person name="Lindquist E.A."/>
            <person name="Lipzen A."/>
            <person name="Lundell T."/>
            <person name="Morin E."/>
            <person name="Murat C."/>
            <person name="Sun H."/>
            <person name="Tunlid A."/>
            <person name="Henrissat B."/>
            <person name="Grigoriev I.V."/>
            <person name="Hibbett D.S."/>
            <person name="Martin F."/>
            <person name="Nordberg H.P."/>
            <person name="Cantor M.N."/>
            <person name="Hua S.X."/>
        </authorList>
    </citation>
    <scope>NUCLEOTIDE SEQUENCE [LARGE SCALE GENOMIC DNA]</scope>
    <source>
        <strain evidence="4 5">Ve08.2h10</strain>
    </source>
</reference>